<dbReference type="Proteomes" id="UP000035037">
    <property type="component" value="Unassembled WGS sequence"/>
</dbReference>
<sequence>MGEERCGGKTLSNIRLNFIVEGQTEETFVNKQLVPHLAQKRSIWAFVRCVQTSRKRNIKYRGGLGRYAQARGDISKWMRQESGCDVRFTTMFDLFRLPVDFPGYGGAVSEPDPSRRVTALENAMLKDIGDNRLVPYIQVHEFEALVLADPQELSKDYPESESGVRRLVEMAARFPSPELINGDPETAPSKRIKREIPTYVKRTSGLNVTKRIGLPKLRAKCPHFGAWLDKLESLESSV</sequence>
<gene>
    <name evidence="1" type="ORF">TQ37_09190</name>
</gene>
<dbReference type="Pfam" id="PF14103">
    <property type="entry name" value="DUF4276"/>
    <property type="match status" value="1"/>
</dbReference>
<evidence type="ECO:0008006" key="3">
    <source>
        <dbReference type="Google" id="ProtNLM"/>
    </source>
</evidence>
<protein>
    <recommendedName>
        <fullName evidence="3">DUF4276 family protein</fullName>
    </recommendedName>
</protein>
<dbReference type="EMBL" id="JYFQ01000200">
    <property type="protein sequence ID" value="KKZ10214.1"/>
    <property type="molecule type" value="Genomic_DNA"/>
</dbReference>
<comment type="caution">
    <text evidence="1">The sequence shown here is derived from an EMBL/GenBank/DDBJ whole genome shotgun (WGS) entry which is preliminary data.</text>
</comment>
<reference evidence="1 2" key="2">
    <citation type="submission" date="2015-05" db="EMBL/GenBank/DDBJ databases">
        <title>Lifestyle Evolution in Cyanobacterial Symbionts of Sponges.</title>
        <authorList>
            <person name="Burgsdorf I."/>
            <person name="Slaby B.M."/>
            <person name="Handley K.M."/>
            <person name="Haber M."/>
            <person name="Blom J."/>
            <person name="Marshall C.W."/>
            <person name="Gilbert J.A."/>
            <person name="Hentschel U."/>
            <person name="Steindler L."/>
        </authorList>
    </citation>
    <scope>NUCLEOTIDE SEQUENCE [LARGE SCALE GENOMIC DNA]</scope>
    <source>
        <strain evidence="1">15L</strain>
    </source>
</reference>
<dbReference type="PATRIC" id="fig|1608419.3.peg.1132"/>
<proteinExistence type="predicted"/>
<name>A0A0G8AS80_9SYNE</name>
<evidence type="ECO:0000313" key="2">
    <source>
        <dbReference type="Proteomes" id="UP000035037"/>
    </source>
</evidence>
<evidence type="ECO:0000313" key="1">
    <source>
        <dbReference type="EMBL" id="KKZ10214.1"/>
    </source>
</evidence>
<reference evidence="1 2" key="1">
    <citation type="submission" date="2015-02" db="EMBL/GenBank/DDBJ databases">
        <authorList>
            <person name="Slaby B."/>
            <person name="Hentschel U."/>
        </authorList>
    </citation>
    <scope>NUCLEOTIDE SEQUENCE [LARGE SCALE GENOMIC DNA]</scope>
    <source>
        <strain evidence="1">15L</strain>
    </source>
</reference>
<dbReference type="AlphaFoldDB" id="A0A0G8AS80"/>
<accession>A0A0G8AS80</accession>
<organism evidence="1 2">
    <name type="scientific">Candidatus Synechococcus spongiarum 15L</name>
    <dbReference type="NCBI Taxonomy" id="1608419"/>
    <lineage>
        <taxon>Bacteria</taxon>
        <taxon>Bacillati</taxon>
        <taxon>Cyanobacteriota</taxon>
        <taxon>Cyanophyceae</taxon>
        <taxon>Synechococcales</taxon>
        <taxon>Synechococcaceae</taxon>
        <taxon>Synechococcus</taxon>
    </lineage>
</organism>
<dbReference type="InterPro" id="IPR025455">
    <property type="entry name" value="DUF4276"/>
</dbReference>